<reference evidence="3" key="1">
    <citation type="submission" date="2018-05" db="EMBL/GenBank/DDBJ databases">
        <authorList>
            <person name="Lanie J.A."/>
            <person name="Ng W.-L."/>
            <person name="Kazmierczak K.M."/>
            <person name="Andrzejewski T.M."/>
            <person name="Davidsen T.M."/>
            <person name="Wayne K.J."/>
            <person name="Tettelin H."/>
            <person name="Glass J.I."/>
            <person name="Rusch D."/>
            <person name="Podicherti R."/>
            <person name="Tsui H.-C.T."/>
            <person name="Winkler M.E."/>
        </authorList>
    </citation>
    <scope>NUCLEOTIDE SEQUENCE</scope>
</reference>
<keyword evidence="2" id="KW-0560">Oxidoreductase</keyword>
<evidence type="ECO:0008006" key="4">
    <source>
        <dbReference type="Google" id="ProtNLM"/>
    </source>
</evidence>
<dbReference type="PANTHER" id="PTHR11091:SF0">
    <property type="entry name" value="MALATE DEHYDROGENASE"/>
    <property type="match status" value="1"/>
</dbReference>
<dbReference type="Gene3D" id="3.30.1370.60">
    <property type="entry name" value="Hypothetical oxidoreductase yiak, domain 2"/>
    <property type="match status" value="1"/>
</dbReference>
<dbReference type="Gene3D" id="1.10.1530.10">
    <property type="match status" value="1"/>
</dbReference>
<dbReference type="AlphaFoldDB" id="A0A381QI97"/>
<sequence>VTQVSLDTIESTTHRALVRHGCRDDIAVHVANAVRVAESNGNRICGLYYLESYCRQLETGRIDGDVDPVVSVDRPGTVRVDGRLGFAQSAFAAAFPHAVASARANGICGLSVEHTHTCTSLGYFTEQFAREGLLGIGATNATPRVAPPGGSRAVLGTNPFAMAVPDGEGGIAFQFDFSTSAVALGKITMAAAAGEEIPSGWAVDSEGNPTTDPDAALDGSLLSAGGYKGYGLGLMVEVLAAGLTGSRLSVDVPPLKAPEGPPHDLGQFYVVIDPSGYSGDGFTERLTTLAATIAEQPGARLPGAGREAPDNVDLEPGLWEATQALAGD</sequence>
<dbReference type="InterPro" id="IPR043144">
    <property type="entry name" value="Mal/L-sulf/L-lact_DH-like_ah"/>
</dbReference>
<dbReference type="GO" id="GO:0016491">
    <property type="term" value="F:oxidoreductase activity"/>
    <property type="evidence" value="ECO:0007669"/>
    <property type="project" value="UniProtKB-KW"/>
</dbReference>
<gene>
    <name evidence="3" type="ORF">METZ01_LOCUS31532</name>
</gene>
<dbReference type="SUPFAM" id="SSF89733">
    <property type="entry name" value="L-sulfolactate dehydrogenase-like"/>
    <property type="match status" value="1"/>
</dbReference>
<dbReference type="InterPro" id="IPR043143">
    <property type="entry name" value="Mal/L-sulf/L-lact_DH-like_NADP"/>
</dbReference>
<evidence type="ECO:0000256" key="1">
    <source>
        <dbReference type="ARBA" id="ARBA00006056"/>
    </source>
</evidence>
<evidence type="ECO:0000256" key="2">
    <source>
        <dbReference type="ARBA" id="ARBA00023002"/>
    </source>
</evidence>
<accession>A0A381QI97</accession>
<dbReference type="PANTHER" id="PTHR11091">
    <property type="entry name" value="OXIDOREDUCTASE-RELATED"/>
    <property type="match status" value="1"/>
</dbReference>
<dbReference type="EMBL" id="UINC01001362">
    <property type="protein sequence ID" value="SUZ78678.1"/>
    <property type="molecule type" value="Genomic_DNA"/>
</dbReference>
<protein>
    <recommendedName>
        <fullName evidence="4">Lactate dehydrogenase</fullName>
    </recommendedName>
</protein>
<dbReference type="Pfam" id="PF02615">
    <property type="entry name" value="Ldh_2"/>
    <property type="match status" value="1"/>
</dbReference>
<feature type="non-terminal residue" evidence="3">
    <location>
        <position position="1"/>
    </location>
</feature>
<organism evidence="3">
    <name type="scientific">marine metagenome</name>
    <dbReference type="NCBI Taxonomy" id="408172"/>
    <lineage>
        <taxon>unclassified sequences</taxon>
        <taxon>metagenomes</taxon>
        <taxon>ecological metagenomes</taxon>
    </lineage>
</organism>
<proteinExistence type="inferred from homology"/>
<dbReference type="InterPro" id="IPR036111">
    <property type="entry name" value="Mal/L-sulfo/L-lacto_DH-like_sf"/>
</dbReference>
<dbReference type="InterPro" id="IPR003767">
    <property type="entry name" value="Malate/L-lactate_DH-like"/>
</dbReference>
<evidence type="ECO:0000313" key="3">
    <source>
        <dbReference type="EMBL" id="SUZ78678.1"/>
    </source>
</evidence>
<name>A0A381QI97_9ZZZZ</name>
<comment type="similarity">
    <text evidence="1">Belongs to the LDH2/MDH2 oxidoreductase family.</text>
</comment>